<comment type="caution">
    <text evidence="1">The sequence shown here is derived from an EMBL/GenBank/DDBJ whole genome shotgun (WGS) entry which is preliminary data.</text>
</comment>
<organism evidence="1 2">
    <name type="scientific">Endozoicomonas numazuensis</name>
    <dbReference type="NCBI Taxonomy" id="1137799"/>
    <lineage>
        <taxon>Bacteria</taxon>
        <taxon>Pseudomonadati</taxon>
        <taxon>Pseudomonadota</taxon>
        <taxon>Gammaproteobacteria</taxon>
        <taxon>Oceanospirillales</taxon>
        <taxon>Endozoicomonadaceae</taxon>
        <taxon>Endozoicomonas</taxon>
    </lineage>
</organism>
<sequence>MSFDNLMKAVAHNNQLGELDFRDNRYYLTIDSRIEFTCFQANGRFFIHGIIAQLPAGEKDRENILRNLMTKTVGLATTQRVILSIEPEKEALALHYSCSLQGLDEELIEEALAEFANNFEYYLIEVSQEQTVMPTMPTMIMP</sequence>
<protein>
    <submittedName>
        <fullName evidence="1">Uncharacterized protein</fullName>
    </submittedName>
</protein>
<dbReference type="eggNOG" id="ENOG502ZRJW">
    <property type="taxonomic scope" value="Bacteria"/>
</dbReference>
<accession>A0A081NHX8</accession>
<dbReference type="SUPFAM" id="SSF69635">
    <property type="entry name" value="Type III secretory system chaperone-like"/>
    <property type="match status" value="1"/>
</dbReference>
<dbReference type="AlphaFoldDB" id="A0A081NHX8"/>
<proteinExistence type="predicted"/>
<dbReference type="RefSeq" id="WP_034835102.1">
    <property type="nucleotide sequence ID" value="NZ_JOKH01000002.1"/>
</dbReference>
<keyword evidence="2" id="KW-1185">Reference proteome</keyword>
<reference evidence="1 2" key="1">
    <citation type="submission" date="2014-06" db="EMBL/GenBank/DDBJ databases">
        <title>Whole Genome Sequences of Three Symbiotic Endozoicomonas Bacteria.</title>
        <authorList>
            <person name="Neave M.J."/>
            <person name="Apprill A."/>
            <person name="Voolstra C.R."/>
        </authorList>
    </citation>
    <scope>NUCLEOTIDE SEQUENCE [LARGE SCALE GENOMIC DNA]</scope>
    <source>
        <strain evidence="1 2">DSM 25634</strain>
    </source>
</reference>
<dbReference type="OrthoDB" id="6196399at2"/>
<evidence type="ECO:0000313" key="2">
    <source>
        <dbReference type="Proteomes" id="UP000028073"/>
    </source>
</evidence>
<gene>
    <name evidence="1" type="ORF">GZ78_10735</name>
</gene>
<dbReference type="EMBL" id="JOKH01000002">
    <property type="protein sequence ID" value="KEQ18051.1"/>
    <property type="molecule type" value="Genomic_DNA"/>
</dbReference>
<name>A0A081NHX8_9GAMM</name>
<evidence type="ECO:0000313" key="1">
    <source>
        <dbReference type="EMBL" id="KEQ18051.1"/>
    </source>
</evidence>
<dbReference type="Proteomes" id="UP000028073">
    <property type="component" value="Unassembled WGS sequence"/>
</dbReference>
<dbReference type="Gene3D" id="3.30.1460.10">
    <property type="match status" value="1"/>
</dbReference>
<dbReference type="CDD" id="cd17027">
    <property type="entry name" value="T3SC_IA_YscB_AscB-like"/>
    <property type="match status" value="1"/>
</dbReference>
<dbReference type="Pfam" id="PF05932">
    <property type="entry name" value="CesT"/>
    <property type="match status" value="1"/>
</dbReference>
<dbReference type="InterPro" id="IPR010261">
    <property type="entry name" value="Tir_chaperone"/>
</dbReference>
<dbReference type="GO" id="GO:0030254">
    <property type="term" value="P:protein secretion by the type III secretion system"/>
    <property type="evidence" value="ECO:0007669"/>
    <property type="project" value="InterPro"/>
</dbReference>